<keyword evidence="6 9" id="KW-1133">Transmembrane helix</keyword>
<reference evidence="10 11" key="1">
    <citation type="journal article" date="2021" name="Int. J. Syst. Evol. Microbiol.">
        <title>Amazonocrinis nigriterrae gen. nov., sp. nov., Atlanticothrix silvestris gen. nov., sp. nov. and Dendronalium phyllosphericum gen. nov., sp. nov., nostocacean cyanobacteria from Brazilian environments.</title>
        <authorList>
            <person name="Alvarenga D.O."/>
            <person name="Andreote A.P.D."/>
            <person name="Branco L.H.Z."/>
            <person name="Delbaje E."/>
            <person name="Cruz R.B."/>
            <person name="Varani A.M."/>
            <person name="Fiore M.F."/>
        </authorList>
    </citation>
    <scope>NUCLEOTIDE SEQUENCE [LARGE SCALE GENOMIC DNA]</scope>
    <source>
        <strain evidence="10 11">CENA67</strain>
    </source>
</reference>
<gene>
    <name evidence="10" type="primary">secG</name>
    <name evidence="10" type="ORF">I8748_07430</name>
</gene>
<keyword evidence="5 9" id="KW-0653">Protein transport</keyword>
<comment type="similarity">
    <text evidence="2 9">Belongs to the SecG family.</text>
</comment>
<evidence type="ECO:0000256" key="3">
    <source>
        <dbReference type="ARBA" id="ARBA00022448"/>
    </source>
</evidence>
<keyword evidence="4 9" id="KW-0812">Transmembrane</keyword>
<keyword evidence="7 9" id="KW-0811">Translocation</keyword>
<feature type="transmembrane region" description="Helical" evidence="9">
    <location>
        <begin position="6"/>
        <end position="24"/>
    </location>
</feature>
<dbReference type="NCBIfam" id="TIGR00810">
    <property type="entry name" value="secG"/>
    <property type="match status" value="1"/>
</dbReference>
<feature type="transmembrane region" description="Helical" evidence="9">
    <location>
        <begin position="55"/>
        <end position="75"/>
    </location>
</feature>
<name>A0A8J7HLV9_9NOST</name>
<keyword evidence="11" id="KW-1185">Reference proteome</keyword>
<dbReference type="GO" id="GO:0009306">
    <property type="term" value="P:protein secretion"/>
    <property type="evidence" value="ECO:0007669"/>
    <property type="project" value="UniProtKB-UniRule"/>
</dbReference>
<comment type="caution">
    <text evidence="10">The sequence shown here is derived from an EMBL/GenBank/DDBJ whole genome shotgun (WGS) entry which is preliminary data.</text>
</comment>
<evidence type="ECO:0000256" key="6">
    <source>
        <dbReference type="ARBA" id="ARBA00022989"/>
    </source>
</evidence>
<keyword evidence="3 9" id="KW-0813">Transport</keyword>
<dbReference type="GO" id="GO:0005886">
    <property type="term" value="C:plasma membrane"/>
    <property type="evidence" value="ECO:0007669"/>
    <property type="project" value="UniProtKB-SubCell"/>
</dbReference>
<dbReference type="Pfam" id="PF03840">
    <property type="entry name" value="SecG"/>
    <property type="match status" value="1"/>
</dbReference>
<dbReference type="GO" id="GO:0015450">
    <property type="term" value="F:protein-transporting ATPase activity"/>
    <property type="evidence" value="ECO:0007669"/>
    <property type="project" value="UniProtKB-UniRule"/>
</dbReference>
<keyword evidence="9" id="KW-1003">Cell membrane</keyword>
<evidence type="ECO:0000256" key="5">
    <source>
        <dbReference type="ARBA" id="ARBA00022927"/>
    </source>
</evidence>
<evidence type="ECO:0000256" key="4">
    <source>
        <dbReference type="ARBA" id="ARBA00022692"/>
    </source>
</evidence>
<evidence type="ECO:0000256" key="8">
    <source>
        <dbReference type="ARBA" id="ARBA00023136"/>
    </source>
</evidence>
<evidence type="ECO:0000313" key="11">
    <source>
        <dbReference type="Proteomes" id="UP000632766"/>
    </source>
</evidence>
<evidence type="ECO:0000313" key="10">
    <source>
        <dbReference type="EMBL" id="MBH8562003.1"/>
    </source>
</evidence>
<dbReference type="InterPro" id="IPR004692">
    <property type="entry name" value="SecG"/>
</dbReference>
<dbReference type="Proteomes" id="UP000632766">
    <property type="component" value="Unassembled WGS sequence"/>
</dbReference>
<protein>
    <recommendedName>
        <fullName evidence="9">Protein-export membrane protein SecG</fullName>
    </recommendedName>
</protein>
<organism evidence="10 11">
    <name type="scientific">Amazonocrinis nigriterrae CENA67</name>
    <dbReference type="NCBI Taxonomy" id="2794033"/>
    <lineage>
        <taxon>Bacteria</taxon>
        <taxon>Bacillati</taxon>
        <taxon>Cyanobacteriota</taxon>
        <taxon>Cyanophyceae</taxon>
        <taxon>Nostocales</taxon>
        <taxon>Nostocaceae</taxon>
        <taxon>Amazonocrinis</taxon>
        <taxon>Amazonocrinis nigriterrae</taxon>
    </lineage>
</organism>
<evidence type="ECO:0000256" key="7">
    <source>
        <dbReference type="ARBA" id="ARBA00023010"/>
    </source>
</evidence>
<keyword evidence="8 9" id="KW-0472">Membrane</keyword>
<comment type="subcellular location">
    <subcellularLocation>
        <location evidence="9">Cell membrane</location>
        <topology evidence="9">Multi-pass membrane protein</topology>
    </subcellularLocation>
    <subcellularLocation>
        <location evidence="1">Membrane</location>
        <topology evidence="1">Multi-pass membrane protein</topology>
    </subcellularLocation>
</comment>
<comment type="function">
    <text evidence="9">Involved in protein export. Participates in an early event of protein translocation.</text>
</comment>
<accession>A0A8J7HLV9</accession>
<evidence type="ECO:0000256" key="1">
    <source>
        <dbReference type="ARBA" id="ARBA00004141"/>
    </source>
</evidence>
<evidence type="ECO:0000256" key="9">
    <source>
        <dbReference type="RuleBase" id="RU365087"/>
    </source>
</evidence>
<dbReference type="EMBL" id="JAECZC010000009">
    <property type="protein sequence ID" value="MBH8562003.1"/>
    <property type="molecule type" value="Genomic_DNA"/>
</dbReference>
<sequence>MTVTNIVQGIWAFSALALIVLVLLHSPKGDGIGAIGGQAQLFSSTKSAENTLNRITWALTVIFLGLTVVLSAGWLPK</sequence>
<proteinExistence type="inferred from homology"/>
<dbReference type="AlphaFoldDB" id="A0A8J7HLV9"/>
<evidence type="ECO:0000256" key="2">
    <source>
        <dbReference type="ARBA" id="ARBA00008445"/>
    </source>
</evidence>
<dbReference type="RefSeq" id="WP_096558106.1">
    <property type="nucleotide sequence ID" value="NZ_JAECZC010000009.1"/>
</dbReference>